<dbReference type="EMBL" id="CP015401">
    <property type="protein sequence ID" value="ARE60516.1"/>
    <property type="molecule type" value="Genomic_DNA"/>
</dbReference>
<evidence type="ECO:0000313" key="2">
    <source>
        <dbReference type="EMBL" id="ARE60516.1"/>
    </source>
</evidence>
<keyword evidence="3" id="KW-1185">Reference proteome</keyword>
<reference evidence="3" key="1">
    <citation type="submission" date="2016-04" db="EMBL/GenBank/DDBJ databases">
        <title>Complete Genome Sequences of Twelve Strains of a Stable Defined Moderately Diverse Mouse Microbiota 2 (sDMDMm2).</title>
        <authorList>
            <person name="Uchimura Y."/>
            <person name="Wyss M."/>
            <person name="Brugiroux S."/>
            <person name="Limenitakis J.P."/>
            <person name="Stecher B."/>
            <person name="McCoy K.D."/>
            <person name="Macpherson A.J."/>
        </authorList>
    </citation>
    <scope>NUCLEOTIDE SEQUENCE [LARGE SCALE GENOMIC DNA]</scope>
    <source>
        <strain evidence="3">I48</strain>
    </source>
</reference>
<organism evidence="2 3">
    <name type="scientific">Bacteroides caecimuris</name>
    <dbReference type="NCBI Taxonomy" id="1796613"/>
    <lineage>
        <taxon>Bacteria</taxon>
        <taxon>Pseudomonadati</taxon>
        <taxon>Bacteroidota</taxon>
        <taxon>Bacteroidia</taxon>
        <taxon>Bacteroidales</taxon>
        <taxon>Bacteroidaceae</taxon>
        <taxon>Bacteroides</taxon>
    </lineage>
</organism>
<evidence type="ECO:0000256" key="1">
    <source>
        <dbReference type="SAM" id="MobiDB-lite"/>
    </source>
</evidence>
<dbReference type="KEGG" id="bcae:A4V03_20670"/>
<dbReference type="AlphaFoldDB" id="A0A1V0QD99"/>
<gene>
    <name evidence="2" type="ORF">A4V03_20670</name>
</gene>
<accession>A0A1V0QD99</accession>
<feature type="region of interest" description="Disordered" evidence="1">
    <location>
        <begin position="1"/>
        <end position="26"/>
    </location>
</feature>
<protein>
    <submittedName>
        <fullName evidence="2">Uncharacterized protein</fullName>
    </submittedName>
</protein>
<dbReference type="Proteomes" id="UP000092631">
    <property type="component" value="Chromosome"/>
</dbReference>
<evidence type="ECO:0000313" key="3">
    <source>
        <dbReference type="Proteomes" id="UP000092631"/>
    </source>
</evidence>
<name>A0A1V0QD99_9BACE</name>
<proteinExistence type="predicted"/>
<sequence>MFRTCKVGGKNTEAPRGEDDFSTPPGGPDLACTIRTRVTFACELRELGYGTDVILDLDYF</sequence>